<accession>F2J1F5</accession>
<dbReference type="Pfam" id="PF10098">
    <property type="entry name" value="DUF2336"/>
    <property type="match status" value="1"/>
</dbReference>
<dbReference type="PATRIC" id="fig|991905.3.peg.1345"/>
<evidence type="ECO:0008006" key="3">
    <source>
        <dbReference type="Google" id="ProtNLM"/>
    </source>
</evidence>
<organism evidence="1 2">
    <name type="scientific">Polymorphum gilvum (strain LMG 25793 / CGMCC 1.9160 / SL003B-26A1)</name>
    <dbReference type="NCBI Taxonomy" id="991905"/>
    <lineage>
        <taxon>Bacteria</taxon>
        <taxon>Pseudomonadati</taxon>
        <taxon>Pseudomonadota</taxon>
        <taxon>Alphaproteobacteria</taxon>
        <taxon>Rhodobacterales</taxon>
        <taxon>Paracoccaceae</taxon>
        <taxon>Polymorphum</taxon>
    </lineage>
</organism>
<dbReference type="Proteomes" id="UP000008130">
    <property type="component" value="Chromosome"/>
</dbReference>
<dbReference type="EMBL" id="CP002568">
    <property type="protein sequence ID" value="ADZ69737.1"/>
    <property type="molecule type" value="Genomic_DNA"/>
</dbReference>
<dbReference type="OrthoDB" id="7888976at2"/>
<dbReference type="HOGENOM" id="CLU_056688_1_1_5"/>
<evidence type="ECO:0000313" key="1">
    <source>
        <dbReference type="EMBL" id="ADZ69737.1"/>
    </source>
</evidence>
<dbReference type="eggNOG" id="COG5330">
    <property type="taxonomic scope" value="Bacteria"/>
</dbReference>
<sequence>MVNLKQLSELARDSSSSGRKTLVEAVTDLFLAADDSEIDHIALLFGDIVLRVLGQLEEEARVALSARVSDHPHAPHDLMVRLASDSIDVAKQVLENSPVLTDEDLASIAWEGSMDHLGAIADRGPLGENVTTVIVGRGNSQVLAKVAGNEQARFTPDTFERLLEKAQQHPIVQEALIGRSDIPEEPARRLIPYLSEELRKRIKELGTNNTLIQLLAERAAQEVQAQMRDLGSAKSRAEMLIRDVKSRKRPIDDAVNQFAKADRPIDLAMLLAEVSELPAESVTRVVFNQGDTPLIILCRANGVTDNAYKNVVKMRSKRLQLSGKAMTDAINRYARMQRAEAVRALAAIKQRGGKAS</sequence>
<gene>
    <name evidence="1" type="ordered locus">SL003B_1309</name>
</gene>
<dbReference type="InterPro" id="IPR019285">
    <property type="entry name" value="DUF2336"/>
</dbReference>
<dbReference type="RefSeq" id="WP_013652054.1">
    <property type="nucleotide sequence ID" value="NC_015259.1"/>
</dbReference>
<reference evidence="1 2" key="1">
    <citation type="journal article" date="2011" name="J. Bacteriol.">
        <title>Complete genome sequence of Polymorphum gilvum SL003B-26A1T, a crude oil-degrading bacterium from oil-polluted saline soil.</title>
        <authorList>
            <person name="Li S.G."/>
            <person name="Tang Y.Q."/>
            <person name="Nie Y."/>
            <person name="Cai M."/>
            <person name="Wu X.L."/>
        </authorList>
    </citation>
    <scope>NUCLEOTIDE SEQUENCE [LARGE SCALE GENOMIC DNA]</scope>
    <source>
        <strain evidence="2">LMG 25793 / CGMCC 1.9160 / SL003B-26A1</strain>
    </source>
</reference>
<name>F2J1F5_POLGS</name>
<keyword evidence="2" id="KW-1185">Reference proteome</keyword>
<evidence type="ECO:0000313" key="2">
    <source>
        <dbReference type="Proteomes" id="UP000008130"/>
    </source>
</evidence>
<dbReference type="AlphaFoldDB" id="F2J1F5"/>
<dbReference type="STRING" id="991905.SL003B_1309"/>
<dbReference type="KEGG" id="pgv:SL003B_1309"/>
<protein>
    <recommendedName>
        <fullName evidence="3">DUF2336 domain-containing protein</fullName>
    </recommendedName>
</protein>
<proteinExistence type="predicted"/>